<keyword evidence="5" id="KW-1185">Reference proteome</keyword>
<protein>
    <submittedName>
        <fullName evidence="4">Capsular polysaccharide transport system permease protein</fullName>
    </submittedName>
</protein>
<accession>A0A1G7N6M2</accession>
<dbReference type="PANTHER" id="PTHR32309:SF13">
    <property type="entry name" value="FERRIC ENTEROBACTIN TRANSPORT PROTEIN FEPE"/>
    <property type="match status" value="1"/>
</dbReference>
<feature type="transmembrane region" description="Helical" evidence="3">
    <location>
        <begin position="394"/>
        <end position="418"/>
    </location>
</feature>
<dbReference type="GO" id="GO:0005886">
    <property type="term" value="C:plasma membrane"/>
    <property type="evidence" value="ECO:0007669"/>
    <property type="project" value="TreeGrafter"/>
</dbReference>
<gene>
    <name evidence="4" type="ORF">SAMN04488105_1533</name>
</gene>
<evidence type="ECO:0000313" key="5">
    <source>
        <dbReference type="Proteomes" id="UP000198994"/>
    </source>
</evidence>
<dbReference type="EMBL" id="FNAV01000053">
    <property type="protein sequence ID" value="SDF69602.1"/>
    <property type="molecule type" value="Genomic_DNA"/>
</dbReference>
<name>A0A1G7N6M2_9RHOB</name>
<dbReference type="STRING" id="282683.SAMN04488105_1533"/>
<feature type="compositionally biased region" description="Polar residues" evidence="2">
    <location>
        <begin position="16"/>
        <end position="28"/>
    </location>
</feature>
<feature type="coiled-coil region" evidence="1">
    <location>
        <begin position="232"/>
        <end position="259"/>
    </location>
</feature>
<sequence length="422" mass="46690">MTAQSLGTHLKHDQPDSSGAATPAASQDASKDTPRPKAAAPKPARPSSPIAPPAGRARLKRRHLALALSFVLAVVLPSLTAAWYLWTQAQDQYASHMGFTVRREEAPSAVDLIGGLASLSSSSSSDSDVLYEFIQSQELVKQVDEALDLRALYSRHHDDDPMFSLAPDASIEDLVNYWQRVVQISYAPGTGLIELKSLAFTPEEAQAVATEIFRQSTRMINALSAIAREDTMRYAREELALAQQQLTEARQALTAYRTQNQIVDPSADIQIQMGLLTTLQQQLGNELIDYDLLRDNAQPGDPRIAQAEQRIAAIRSRIEQERSKFGGGDPATDYPTIVAEFERLTVERQFAEQKYTGALSNFDTAQAEAQRQSRYLAAFVQPTLAERAEYPRRALIMGLVVLLSTVAWSILALIYYSLRDRK</sequence>
<keyword evidence="3" id="KW-1133">Transmembrane helix</keyword>
<dbReference type="PANTHER" id="PTHR32309">
    <property type="entry name" value="TYROSINE-PROTEIN KINASE"/>
    <property type="match status" value="1"/>
</dbReference>
<evidence type="ECO:0000313" key="4">
    <source>
        <dbReference type="EMBL" id="SDF69602.1"/>
    </source>
</evidence>
<keyword evidence="3" id="KW-0812">Transmembrane</keyword>
<evidence type="ECO:0000256" key="2">
    <source>
        <dbReference type="SAM" id="MobiDB-lite"/>
    </source>
</evidence>
<dbReference type="AlphaFoldDB" id="A0A1G7N6M2"/>
<dbReference type="Proteomes" id="UP000198994">
    <property type="component" value="Unassembled WGS sequence"/>
</dbReference>
<feature type="region of interest" description="Disordered" evidence="2">
    <location>
        <begin position="1"/>
        <end position="54"/>
    </location>
</feature>
<organism evidence="4 5">
    <name type="scientific">Salipiger thiooxidans</name>
    <dbReference type="NCBI Taxonomy" id="282683"/>
    <lineage>
        <taxon>Bacteria</taxon>
        <taxon>Pseudomonadati</taxon>
        <taxon>Pseudomonadota</taxon>
        <taxon>Alphaproteobacteria</taxon>
        <taxon>Rhodobacterales</taxon>
        <taxon>Roseobacteraceae</taxon>
        <taxon>Salipiger</taxon>
    </lineage>
</organism>
<dbReference type="InterPro" id="IPR050445">
    <property type="entry name" value="Bact_polysacc_biosynth/exp"/>
</dbReference>
<reference evidence="5" key="1">
    <citation type="submission" date="2016-10" db="EMBL/GenBank/DDBJ databases">
        <authorList>
            <person name="Varghese N."/>
            <person name="Submissions S."/>
        </authorList>
    </citation>
    <scope>NUCLEOTIDE SEQUENCE [LARGE SCALE GENOMIC DNA]</scope>
    <source>
        <strain evidence="5">DSM 10146</strain>
    </source>
</reference>
<dbReference type="GO" id="GO:0004713">
    <property type="term" value="F:protein tyrosine kinase activity"/>
    <property type="evidence" value="ECO:0007669"/>
    <property type="project" value="TreeGrafter"/>
</dbReference>
<evidence type="ECO:0000256" key="1">
    <source>
        <dbReference type="SAM" id="Coils"/>
    </source>
</evidence>
<keyword evidence="3" id="KW-0472">Membrane</keyword>
<evidence type="ECO:0000256" key="3">
    <source>
        <dbReference type="SAM" id="Phobius"/>
    </source>
</evidence>
<proteinExistence type="predicted"/>
<keyword evidence="1" id="KW-0175">Coiled coil</keyword>
<feature type="transmembrane region" description="Helical" evidence="3">
    <location>
        <begin position="64"/>
        <end position="86"/>
    </location>
</feature>
<feature type="compositionally biased region" description="Pro residues" evidence="2">
    <location>
        <begin position="43"/>
        <end position="52"/>
    </location>
</feature>